<dbReference type="RefSeq" id="WP_019619269.1">
    <property type="nucleotide sequence ID" value="NZ_JBHUNE010000002.1"/>
</dbReference>
<evidence type="ECO:0000313" key="2">
    <source>
        <dbReference type="Proteomes" id="UP001597492"/>
    </source>
</evidence>
<protein>
    <submittedName>
        <fullName evidence="1">Uncharacterized protein</fullName>
    </submittedName>
</protein>
<proteinExistence type="predicted"/>
<keyword evidence="2" id="KW-1185">Reference proteome</keyword>
<comment type="caution">
    <text evidence="1">The sequence shown here is derived from an EMBL/GenBank/DDBJ whole genome shotgun (WGS) entry which is preliminary data.</text>
</comment>
<accession>A0ABW5UUR3</accession>
<gene>
    <name evidence="1" type="ORF">ACFSW7_02110</name>
</gene>
<organism evidence="1 2">
    <name type="scientific">Gulosibacter faecalis</name>
    <dbReference type="NCBI Taxonomy" id="272240"/>
    <lineage>
        <taxon>Bacteria</taxon>
        <taxon>Bacillati</taxon>
        <taxon>Actinomycetota</taxon>
        <taxon>Actinomycetes</taxon>
        <taxon>Micrococcales</taxon>
        <taxon>Microbacteriaceae</taxon>
        <taxon>Gulosibacter</taxon>
    </lineage>
</organism>
<sequence length="76" mass="8243">MTGGIDNTIEEQTRHRALLEQPCTVIALGKCIRESAIKPSAGGRPEDEIAQVVGQGREHGPLDVVANEVRRCRLPV</sequence>
<reference evidence="2" key="1">
    <citation type="journal article" date="2019" name="Int. J. Syst. Evol. Microbiol.">
        <title>The Global Catalogue of Microorganisms (GCM) 10K type strain sequencing project: providing services to taxonomists for standard genome sequencing and annotation.</title>
        <authorList>
            <consortium name="The Broad Institute Genomics Platform"/>
            <consortium name="The Broad Institute Genome Sequencing Center for Infectious Disease"/>
            <person name="Wu L."/>
            <person name="Ma J."/>
        </authorList>
    </citation>
    <scope>NUCLEOTIDE SEQUENCE [LARGE SCALE GENOMIC DNA]</scope>
    <source>
        <strain evidence="2">TISTR 1514</strain>
    </source>
</reference>
<dbReference type="Proteomes" id="UP001597492">
    <property type="component" value="Unassembled WGS sequence"/>
</dbReference>
<evidence type="ECO:0000313" key="1">
    <source>
        <dbReference type="EMBL" id="MFD2757170.1"/>
    </source>
</evidence>
<dbReference type="EMBL" id="JBHUNE010000002">
    <property type="protein sequence ID" value="MFD2757170.1"/>
    <property type="molecule type" value="Genomic_DNA"/>
</dbReference>
<name>A0ABW5UUR3_9MICO</name>